<keyword evidence="2" id="KW-1185">Reference proteome</keyword>
<feature type="chain" id="PRO_5005892396" evidence="1">
    <location>
        <begin position="17"/>
        <end position="204"/>
    </location>
</feature>
<dbReference type="GO" id="GO:0004222">
    <property type="term" value="F:metalloendopeptidase activity"/>
    <property type="evidence" value="ECO:0007669"/>
    <property type="project" value="InterPro"/>
</dbReference>
<dbReference type="WBParaSite" id="PTRK_0001282400.1">
    <property type="protein sequence ID" value="PTRK_0001282400.1"/>
    <property type="gene ID" value="PTRK_0001282400"/>
</dbReference>
<dbReference type="Proteomes" id="UP000038045">
    <property type="component" value="Unplaced"/>
</dbReference>
<proteinExistence type="predicted"/>
<evidence type="ECO:0000313" key="2">
    <source>
        <dbReference type="Proteomes" id="UP000038045"/>
    </source>
</evidence>
<feature type="signal peptide" evidence="1">
    <location>
        <begin position="1"/>
        <end position="16"/>
    </location>
</feature>
<protein>
    <submittedName>
        <fullName evidence="3">Peptidase_M13_N domain-containing protein</fullName>
    </submittedName>
</protein>
<name>A0A0N4ZW45_PARTI</name>
<reference evidence="3" key="1">
    <citation type="submission" date="2017-02" db="UniProtKB">
        <authorList>
            <consortium name="WormBaseParasite"/>
        </authorList>
    </citation>
    <scope>IDENTIFICATION</scope>
</reference>
<dbReference type="AlphaFoldDB" id="A0A0N4ZW45"/>
<evidence type="ECO:0000256" key="1">
    <source>
        <dbReference type="SAM" id="SignalP"/>
    </source>
</evidence>
<dbReference type="InterPro" id="IPR042089">
    <property type="entry name" value="Peptidase_M13_dom_2"/>
</dbReference>
<dbReference type="InterPro" id="IPR000718">
    <property type="entry name" value="Peptidase_M13"/>
</dbReference>
<organism evidence="2 3">
    <name type="scientific">Parastrongyloides trichosuri</name>
    <name type="common">Possum-specific nematode worm</name>
    <dbReference type="NCBI Taxonomy" id="131310"/>
    <lineage>
        <taxon>Eukaryota</taxon>
        <taxon>Metazoa</taxon>
        <taxon>Ecdysozoa</taxon>
        <taxon>Nematoda</taxon>
        <taxon>Chromadorea</taxon>
        <taxon>Rhabditida</taxon>
        <taxon>Tylenchina</taxon>
        <taxon>Panagrolaimomorpha</taxon>
        <taxon>Strongyloidoidea</taxon>
        <taxon>Strongyloididae</taxon>
        <taxon>Parastrongyloides</taxon>
    </lineage>
</organism>
<sequence>MNNLIILLSIVTQIYGSIHISNINYSLASELLFETVDKTIRPCENFYQFTCNKWIRNEILKPGVDRVFRNTRAHFEFYDEFFYKILHGKKEAETEATKIIKFIVRRCTTEYYIQNIENINIDAAYQQCLDKYELFASYAFHTTILNCIFGYEKILQLNSTIHEMFEMLKNEFKLLVREKDWVDLESRRRINEKIKDMDLEVTYD</sequence>
<dbReference type="SUPFAM" id="SSF55486">
    <property type="entry name" value="Metalloproteases ('zincins'), catalytic domain"/>
    <property type="match status" value="1"/>
</dbReference>
<keyword evidence="1" id="KW-0732">Signal</keyword>
<accession>A0A0N4ZW45</accession>
<dbReference type="InterPro" id="IPR024079">
    <property type="entry name" value="MetalloPept_cat_dom_sf"/>
</dbReference>
<dbReference type="Gene3D" id="1.10.1380.10">
    <property type="entry name" value="Neutral endopeptidase , domain2"/>
    <property type="match status" value="1"/>
</dbReference>
<evidence type="ECO:0000313" key="3">
    <source>
        <dbReference type="WBParaSite" id="PTRK_0001282400.1"/>
    </source>
</evidence>
<dbReference type="GO" id="GO:0006508">
    <property type="term" value="P:proteolysis"/>
    <property type="evidence" value="ECO:0007669"/>
    <property type="project" value="InterPro"/>
</dbReference>
<dbReference type="Gene3D" id="3.40.390.10">
    <property type="entry name" value="Collagenase (Catalytic Domain)"/>
    <property type="match status" value="1"/>
</dbReference>
<dbReference type="PROSITE" id="PS51885">
    <property type="entry name" value="NEPRILYSIN"/>
    <property type="match status" value="1"/>
</dbReference>